<protein>
    <recommendedName>
        <fullName evidence="3">Leucine rich repeat variant</fullName>
    </recommendedName>
</protein>
<proteinExistence type="predicted"/>
<dbReference type="Proteomes" id="UP000645555">
    <property type="component" value="Unassembled WGS sequence"/>
</dbReference>
<evidence type="ECO:0000313" key="2">
    <source>
        <dbReference type="Proteomes" id="UP000645555"/>
    </source>
</evidence>
<dbReference type="EMBL" id="BMWD01000022">
    <property type="protein sequence ID" value="GGX80312.1"/>
    <property type="molecule type" value="Genomic_DNA"/>
</dbReference>
<gene>
    <name evidence="1" type="ORF">GCM10010515_55000</name>
</gene>
<dbReference type="InterPro" id="IPR011989">
    <property type="entry name" value="ARM-like"/>
</dbReference>
<sequence length="523" mass="55470">MNHVPSETGDRAPREGEDGLVEHVLSGLAANPALPPELVDVLIAKADADLGDVLAERTDLSRAQALALVARGEEHAVRLVRSGLLTAADVDPATRPDLALALLDTGNGRPDWARTLAADPDVGRRERLAGCPGLPPDVVDALAEDPDVRVVVELALWTTADVAARLARHPHAEVRRAVAVNEATPPAVLAALVTGEGLPPASACLVCDREPTPFVHDLSCPRPDCDLPADASCDGSHASTVHALRLAVLGHPATPVRAVVGFADHPCVLLRERLATRSDLPPEVYRRLAVDSTPRLRAELAGNPAVGEDLVRELASDEHPDVRRALVRNPRIPLDLLTRSAAFRGTDPLPRIESASLEEIETLARSADPAVRMLAARRRHLPDGIRDALAADPDAKVASLVAAHPGLSQAQLREMVRRWGVQVIARIAVNPDASSELLEELARHEPPALRALREIARHPRAPASALLACMADTRARRTAAGRPSLPPAVVAELLDDTDWQVVTAAAANPSLPPAAMAAAAHLR</sequence>
<reference evidence="1" key="1">
    <citation type="journal article" date="2014" name="Int. J. Syst. Evol. Microbiol.">
        <title>Complete genome sequence of Corynebacterium casei LMG S-19264T (=DSM 44701T), isolated from a smear-ripened cheese.</title>
        <authorList>
            <consortium name="US DOE Joint Genome Institute (JGI-PGF)"/>
            <person name="Walter F."/>
            <person name="Albersmeier A."/>
            <person name="Kalinowski J."/>
            <person name="Ruckert C."/>
        </authorList>
    </citation>
    <scope>NUCLEOTIDE SEQUENCE</scope>
    <source>
        <strain evidence="1">JCM 4956</strain>
    </source>
</reference>
<organism evidence="1 2">
    <name type="scientific">Streptomyces fructofermentans</name>
    <dbReference type="NCBI Taxonomy" id="152141"/>
    <lineage>
        <taxon>Bacteria</taxon>
        <taxon>Bacillati</taxon>
        <taxon>Actinomycetota</taxon>
        <taxon>Actinomycetes</taxon>
        <taxon>Kitasatosporales</taxon>
        <taxon>Streptomycetaceae</taxon>
        <taxon>Streptomyces</taxon>
    </lineage>
</organism>
<evidence type="ECO:0000313" key="1">
    <source>
        <dbReference type="EMBL" id="GGX80312.1"/>
    </source>
</evidence>
<name>A0A918NM50_9ACTN</name>
<dbReference type="Gene3D" id="1.25.10.10">
    <property type="entry name" value="Leucine-rich Repeat Variant"/>
    <property type="match status" value="3"/>
</dbReference>
<evidence type="ECO:0008006" key="3">
    <source>
        <dbReference type="Google" id="ProtNLM"/>
    </source>
</evidence>
<reference evidence="1" key="2">
    <citation type="submission" date="2020-09" db="EMBL/GenBank/DDBJ databases">
        <authorList>
            <person name="Sun Q."/>
            <person name="Ohkuma M."/>
        </authorList>
    </citation>
    <scope>NUCLEOTIDE SEQUENCE</scope>
    <source>
        <strain evidence="1">JCM 4956</strain>
    </source>
</reference>
<comment type="caution">
    <text evidence="1">The sequence shown here is derived from an EMBL/GenBank/DDBJ whole genome shotgun (WGS) entry which is preliminary data.</text>
</comment>
<keyword evidence="2" id="KW-1185">Reference proteome</keyword>
<accession>A0A918NM50</accession>
<dbReference type="AlphaFoldDB" id="A0A918NM50"/>